<dbReference type="InterPro" id="IPR000242">
    <property type="entry name" value="PTP_cat"/>
</dbReference>
<evidence type="ECO:0000259" key="1">
    <source>
        <dbReference type="PROSITE" id="PS50055"/>
    </source>
</evidence>
<dbReference type="GO" id="GO:0016020">
    <property type="term" value="C:membrane"/>
    <property type="evidence" value="ECO:0007669"/>
    <property type="project" value="UniProtKB-SubCell"/>
</dbReference>
<sequence>ECSEQYWPSREAKVFGDIMVTFVSEDIHRNGTVRNLLVTNLKSSESRQVRQFQYTLWTTSWDFIDRDILMKFVSSVQQYRKKNSPNYPTLVHCR</sequence>
<dbReference type="PANTHER" id="PTHR46957:SF3">
    <property type="entry name" value="CYTOKINE RECEPTOR"/>
    <property type="match status" value="1"/>
</dbReference>
<dbReference type="AlphaFoldDB" id="A0A2G9R903"/>
<feature type="domain" description="Tyrosine-protein phosphatase" evidence="1">
    <location>
        <begin position="1"/>
        <end position="94"/>
    </location>
</feature>
<name>A0A2G9R903_AQUCT</name>
<gene>
    <name evidence="2" type="ORF">AB205_0039490</name>
</gene>
<keyword evidence="3" id="KW-1185">Reference proteome</keyword>
<organism evidence="2 3">
    <name type="scientific">Aquarana catesbeiana</name>
    <name type="common">American bullfrog</name>
    <name type="synonym">Rana catesbeiana</name>
    <dbReference type="NCBI Taxonomy" id="8400"/>
    <lineage>
        <taxon>Eukaryota</taxon>
        <taxon>Metazoa</taxon>
        <taxon>Chordata</taxon>
        <taxon>Craniata</taxon>
        <taxon>Vertebrata</taxon>
        <taxon>Euteleostomi</taxon>
        <taxon>Amphibia</taxon>
        <taxon>Batrachia</taxon>
        <taxon>Anura</taxon>
        <taxon>Neobatrachia</taxon>
        <taxon>Ranoidea</taxon>
        <taxon>Ranidae</taxon>
        <taxon>Aquarana</taxon>
    </lineage>
</organism>
<dbReference type="SUPFAM" id="SSF52799">
    <property type="entry name" value="(Phosphotyrosine protein) phosphatases II"/>
    <property type="match status" value="1"/>
</dbReference>
<evidence type="ECO:0000313" key="2">
    <source>
        <dbReference type="EMBL" id="PIO23761.1"/>
    </source>
</evidence>
<protein>
    <recommendedName>
        <fullName evidence="1">Tyrosine-protein phosphatase domain-containing protein</fullName>
    </recommendedName>
</protein>
<dbReference type="InterPro" id="IPR050713">
    <property type="entry name" value="RTP_Phos/Ushers"/>
</dbReference>
<proteinExistence type="predicted"/>
<dbReference type="GO" id="GO:0004725">
    <property type="term" value="F:protein tyrosine phosphatase activity"/>
    <property type="evidence" value="ECO:0007669"/>
    <property type="project" value="InterPro"/>
</dbReference>
<dbReference type="OrthoDB" id="8609993at2759"/>
<feature type="non-terminal residue" evidence="2">
    <location>
        <position position="1"/>
    </location>
</feature>
<dbReference type="PROSITE" id="PS50055">
    <property type="entry name" value="TYR_PHOSPHATASE_PTP"/>
    <property type="match status" value="1"/>
</dbReference>
<dbReference type="EMBL" id="KV952218">
    <property type="protein sequence ID" value="PIO23761.1"/>
    <property type="molecule type" value="Genomic_DNA"/>
</dbReference>
<dbReference type="Gene3D" id="3.90.190.10">
    <property type="entry name" value="Protein tyrosine phosphatase superfamily"/>
    <property type="match status" value="1"/>
</dbReference>
<reference evidence="3" key="1">
    <citation type="journal article" date="2017" name="Nat. Commun.">
        <title>The North American bullfrog draft genome provides insight into hormonal regulation of long noncoding RNA.</title>
        <authorList>
            <person name="Hammond S.A."/>
            <person name="Warren R.L."/>
            <person name="Vandervalk B.P."/>
            <person name="Kucuk E."/>
            <person name="Khan H."/>
            <person name="Gibb E.A."/>
            <person name="Pandoh P."/>
            <person name="Kirk H."/>
            <person name="Zhao Y."/>
            <person name="Jones M."/>
            <person name="Mungall A.J."/>
            <person name="Coope R."/>
            <person name="Pleasance S."/>
            <person name="Moore R.A."/>
            <person name="Holt R.A."/>
            <person name="Round J.M."/>
            <person name="Ohora S."/>
            <person name="Walle B.V."/>
            <person name="Veldhoen N."/>
            <person name="Helbing C.C."/>
            <person name="Birol I."/>
        </authorList>
    </citation>
    <scope>NUCLEOTIDE SEQUENCE [LARGE SCALE GENOMIC DNA]</scope>
</reference>
<evidence type="ECO:0000313" key="3">
    <source>
        <dbReference type="Proteomes" id="UP000228934"/>
    </source>
</evidence>
<dbReference type="Proteomes" id="UP000228934">
    <property type="component" value="Unassembled WGS sequence"/>
</dbReference>
<dbReference type="InterPro" id="IPR029021">
    <property type="entry name" value="Prot-tyrosine_phosphatase-like"/>
</dbReference>
<dbReference type="PANTHER" id="PTHR46957">
    <property type="entry name" value="CYTOKINE RECEPTOR"/>
    <property type="match status" value="1"/>
</dbReference>
<accession>A0A2G9R903</accession>
<dbReference type="Pfam" id="PF00102">
    <property type="entry name" value="Y_phosphatase"/>
    <property type="match status" value="1"/>
</dbReference>